<dbReference type="Pfam" id="PF00126">
    <property type="entry name" value="HTH_1"/>
    <property type="match status" value="1"/>
</dbReference>
<proteinExistence type="inferred from homology"/>
<dbReference type="GO" id="GO:0005829">
    <property type="term" value="C:cytosol"/>
    <property type="evidence" value="ECO:0007669"/>
    <property type="project" value="TreeGrafter"/>
</dbReference>
<dbReference type="InterPro" id="IPR036388">
    <property type="entry name" value="WH-like_DNA-bd_sf"/>
</dbReference>
<dbReference type="Proteomes" id="UP000269692">
    <property type="component" value="Unassembled WGS sequence"/>
</dbReference>
<dbReference type="PRINTS" id="PR00039">
    <property type="entry name" value="HTHLYSR"/>
</dbReference>
<dbReference type="InterPro" id="IPR036390">
    <property type="entry name" value="WH_DNA-bd_sf"/>
</dbReference>
<evidence type="ECO:0000256" key="2">
    <source>
        <dbReference type="ARBA" id="ARBA00023015"/>
    </source>
</evidence>
<gene>
    <name evidence="6" type="ORF">D9R14_20980</name>
</gene>
<comment type="caution">
    <text evidence="6">The sequence shown here is derived from an EMBL/GenBank/DDBJ whole genome shotgun (WGS) entry which is preliminary data.</text>
</comment>
<name>A0A3L6ZYK4_9HYPH</name>
<dbReference type="SUPFAM" id="SSF46785">
    <property type="entry name" value="Winged helix' DNA-binding domain"/>
    <property type="match status" value="1"/>
</dbReference>
<dbReference type="InterPro" id="IPR005119">
    <property type="entry name" value="LysR_subst-bd"/>
</dbReference>
<dbReference type="PROSITE" id="PS50931">
    <property type="entry name" value="HTH_LYSR"/>
    <property type="match status" value="1"/>
</dbReference>
<dbReference type="AlphaFoldDB" id="A0A3L6ZYK4"/>
<organism evidence="6 7">
    <name type="scientific">Xanthobacter tagetidis</name>
    <dbReference type="NCBI Taxonomy" id="60216"/>
    <lineage>
        <taxon>Bacteria</taxon>
        <taxon>Pseudomonadati</taxon>
        <taxon>Pseudomonadota</taxon>
        <taxon>Alphaproteobacteria</taxon>
        <taxon>Hyphomicrobiales</taxon>
        <taxon>Xanthobacteraceae</taxon>
        <taxon>Xanthobacter</taxon>
    </lineage>
</organism>
<evidence type="ECO:0000313" key="6">
    <source>
        <dbReference type="EMBL" id="RLP72810.1"/>
    </source>
</evidence>
<dbReference type="Pfam" id="PF03466">
    <property type="entry name" value="LysR_substrate"/>
    <property type="match status" value="1"/>
</dbReference>
<evidence type="ECO:0000256" key="1">
    <source>
        <dbReference type="ARBA" id="ARBA00009437"/>
    </source>
</evidence>
<dbReference type="Gene3D" id="1.10.10.10">
    <property type="entry name" value="Winged helix-like DNA-binding domain superfamily/Winged helix DNA-binding domain"/>
    <property type="match status" value="1"/>
</dbReference>
<keyword evidence="4" id="KW-0804">Transcription</keyword>
<accession>A0A3L6ZYK4</accession>
<protein>
    <submittedName>
        <fullName evidence="6">LysR family transcriptional regulator</fullName>
    </submittedName>
</protein>
<evidence type="ECO:0000256" key="3">
    <source>
        <dbReference type="ARBA" id="ARBA00023125"/>
    </source>
</evidence>
<dbReference type="InterPro" id="IPR050950">
    <property type="entry name" value="HTH-type_LysR_regulators"/>
</dbReference>
<dbReference type="PANTHER" id="PTHR30419:SF8">
    <property type="entry name" value="NITROGEN ASSIMILATION TRANSCRIPTIONAL ACTIVATOR-RELATED"/>
    <property type="match status" value="1"/>
</dbReference>
<dbReference type="SUPFAM" id="SSF53850">
    <property type="entry name" value="Periplasmic binding protein-like II"/>
    <property type="match status" value="1"/>
</dbReference>
<sequence>MRGRAGPAGGVKVHDASLRYFLEVVRVGSIAEASDRLNVAASAISRQIAKLEAELGTPLFERRPRGMVPSAAGELLAQHARRTVLGAEQVLTEIRRLKGLERGLVRMGCTEGFATDFLPGAIGNFRNTYPGIAFEMQVSTPRVITRMVREGDVDIGLSFGFVPDPSVHVEFSGSAPLMALMAPDHPLANLPFVTLADIAAFPVGLPSEDTTARQLFDLACGVEGIAVEPVLTTNYMAGLWRFAEVAGGITMTGRITAMSRISRFRLRALPLRTKAPNERRYEIQTMLGRILPEAAHVFVAYLKAQLSRIERAGDQPLDLAERAEPPLQKP</sequence>
<dbReference type="Gene3D" id="3.40.190.290">
    <property type="match status" value="1"/>
</dbReference>
<dbReference type="InterPro" id="IPR000847">
    <property type="entry name" value="LysR_HTH_N"/>
</dbReference>
<dbReference type="GO" id="GO:0003700">
    <property type="term" value="F:DNA-binding transcription factor activity"/>
    <property type="evidence" value="ECO:0007669"/>
    <property type="project" value="InterPro"/>
</dbReference>
<reference evidence="6 7" key="1">
    <citation type="submission" date="2018-10" db="EMBL/GenBank/DDBJ databases">
        <title>Xanthobacter tagetidis genome sequencing and assembly.</title>
        <authorList>
            <person name="Maclea K.S."/>
            <person name="Goen A.E."/>
            <person name="Fatima S.A."/>
        </authorList>
    </citation>
    <scope>NUCLEOTIDE SEQUENCE [LARGE SCALE GENOMIC DNA]</scope>
    <source>
        <strain evidence="6 7">ATCC 700314</strain>
    </source>
</reference>
<evidence type="ECO:0000256" key="4">
    <source>
        <dbReference type="ARBA" id="ARBA00023163"/>
    </source>
</evidence>
<keyword evidence="7" id="KW-1185">Reference proteome</keyword>
<dbReference type="OrthoDB" id="5297263at2"/>
<keyword evidence="2" id="KW-0805">Transcription regulation</keyword>
<keyword evidence="3" id="KW-0238">DNA-binding</keyword>
<dbReference type="PANTHER" id="PTHR30419">
    <property type="entry name" value="HTH-TYPE TRANSCRIPTIONAL REGULATOR YBHD"/>
    <property type="match status" value="1"/>
</dbReference>
<dbReference type="GO" id="GO:0003677">
    <property type="term" value="F:DNA binding"/>
    <property type="evidence" value="ECO:0007669"/>
    <property type="project" value="UniProtKB-KW"/>
</dbReference>
<dbReference type="EMBL" id="RCTF01000024">
    <property type="protein sequence ID" value="RLP72810.1"/>
    <property type="molecule type" value="Genomic_DNA"/>
</dbReference>
<feature type="domain" description="HTH lysR-type" evidence="5">
    <location>
        <begin position="18"/>
        <end position="70"/>
    </location>
</feature>
<evidence type="ECO:0000259" key="5">
    <source>
        <dbReference type="PROSITE" id="PS50931"/>
    </source>
</evidence>
<dbReference type="FunFam" id="1.10.10.10:FF:000001">
    <property type="entry name" value="LysR family transcriptional regulator"/>
    <property type="match status" value="1"/>
</dbReference>
<comment type="similarity">
    <text evidence="1">Belongs to the LysR transcriptional regulatory family.</text>
</comment>
<evidence type="ECO:0000313" key="7">
    <source>
        <dbReference type="Proteomes" id="UP000269692"/>
    </source>
</evidence>